<sequence length="450" mass="49313">MGVKMSHKYFFRVAKNFIVLFVFGLLLTGCDLLTNAKFMEKFKRGVPTVEDSSSISEQGLGKLTKDELLQAQLLFDRALQINPRDVHALIGKGVIFHKMGQLSQAEKAFQAVISLGPLSSQKLGVLNNLEVRSIAELANMNLALLKNHGLSSSLKPESVESSGEPKGWTTSNLNSDKTGINSSAMDSKVNMVGPDDRNVLQRFETLKKLRDQGLMTPQEYDVRRKANLGALLYLTQPPPAAGLNRTVPSSDLIVQRLKAIGKALELRAITVRQHGAERNTIVNALMPADPRTRSNPRAAPKGLLASADAIRRIEMLQEKGLVSSAEASIEKEAIEKKLRVANIPQPRKVIPSGQKVETVKKPSGPKPAVHIASFRSKKAADRGWAQLKRAHRALIGKLNPEITKVNLGGNKGVFYRLVVGPLASNADADAICRKLKRRRQYCEPAFMASN</sequence>
<feature type="compositionally biased region" description="Polar residues" evidence="2">
    <location>
        <begin position="168"/>
        <end position="185"/>
    </location>
</feature>
<evidence type="ECO:0000259" key="3">
    <source>
        <dbReference type="PROSITE" id="PS51724"/>
    </source>
</evidence>
<dbReference type="InterPro" id="IPR019734">
    <property type="entry name" value="TPR_rpt"/>
</dbReference>
<dbReference type="Pfam" id="PF05036">
    <property type="entry name" value="SPOR"/>
    <property type="match status" value="1"/>
</dbReference>
<dbReference type="PROSITE" id="PS51724">
    <property type="entry name" value="SPOR"/>
    <property type="match status" value="1"/>
</dbReference>
<dbReference type="InterPro" id="IPR036680">
    <property type="entry name" value="SPOR-like_sf"/>
</dbReference>
<evidence type="ECO:0000313" key="4">
    <source>
        <dbReference type="EMBL" id="ADI21935.1"/>
    </source>
</evidence>
<dbReference type="AlphaFoldDB" id="E7C3B1"/>
<keyword evidence="1" id="KW-0802">TPR repeat</keyword>
<name>E7C3B1_9BACT</name>
<evidence type="ECO:0000256" key="1">
    <source>
        <dbReference type="PROSITE-ProRule" id="PRU00339"/>
    </source>
</evidence>
<reference evidence="4" key="1">
    <citation type="submission" date="2010-01" db="EMBL/GenBank/DDBJ databases">
        <title>Genome fragments of uncultured bacteria from the North Pacific subtropical Gyre.</title>
        <authorList>
            <person name="Pham V.D."/>
            <person name="Delong E.F."/>
        </authorList>
    </citation>
    <scope>NUCLEOTIDE SEQUENCE</scope>
</reference>
<feature type="domain" description="SPOR" evidence="3">
    <location>
        <begin position="361"/>
        <end position="449"/>
    </location>
</feature>
<evidence type="ECO:0000256" key="2">
    <source>
        <dbReference type="SAM" id="MobiDB-lite"/>
    </source>
</evidence>
<dbReference type="SUPFAM" id="SSF48452">
    <property type="entry name" value="TPR-like"/>
    <property type="match status" value="1"/>
</dbReference>
<feature type="region of interest" description="Disordered" evidence="2">
    <location>
        <begin position="152"/>
        <end position="193"/>
    </location>
</feature>
<feature type="repeat" description="TPR" evidence="1">
    <location>
        <begin position="86"/>
        <end position="119"/>
    </location>
</feature>
<feature type="compositionally biased region" description="Low complexity" evidence="2">
    <location>
        <begin position="152"/>
        <end position="162"/>
    </location>
</feature>
<dbReference type="Gene3D" id="1.25.40.10">
    <property type="entry name" value="Tetratricopeptide repeat domain"/>
    <property type="match status" value="1"/>
</dbReference>
<dbReference type="Gene3D" id="3.30.70.1070">
    <property type="entry name" value="Sporulation related repeat"/>
    <property type="match status" value="1"/>
</dbReference>
<protein>
    <recommendedName>
        <fullName evidence="3">SPOR domain-containing protein</fullName>
    </recommendedName>
</protein>
<dbReference type="EMBL" id="GU567970">
    <property type="protein sequence ID" value="ADI21935.1"/>
    <property type="molecule type" value="Genomic_DNA"/>
</dbReference>
<dbReference type="InterPro" id="IPR011990">
    <property type="entry name" value="TPR-like_helical_dom_sf"/>
</dbReference>
<accession>E7C3B1</accession>
<dbReference type="SMART" id="SM00028">
    <property type="entry name" value="TPR"/>
    <property type="match status" value="2"/>
</dbReference>
<dbReference type="SUPFAM" id="SSF110997">
    <property type="entry name" value="Sporulation related repeat"/>
    <property type="match status" value="1"/>
</dbReference>
<dbReference type="InterPro" id="IPR007730">
    <property type="entry name" value="SPOR-like_dom"/>
</dbReference>
<dbReference type="GO" id="GO:0042834">
    <property type="term" value="F:peptidoglycan binding"/>
    <property type="evidence" value="ECO:0007669"/>
    <property type="project" value="InterPro"/>
</dbReference>
<proteinExistence type="predicted"/>
<dbReference type="PROSITE" id="PS50005">
    <property type="entry name" value="TPR"/>
    <property type="match status" value="1"/>
</dbReference>
<dbReference type="PROSITE" id="PS51257">
    <property type="entry name" value="PROKAR_LIPOPROTEIN"/>
    <property type="match status" value="1"/>
</dbReference>
<organism evidence="4">
    <name type="scientific">uncultured nuHF2 cluster bacterium HF0130_29D04</name>
    <dbReference type="NCBI Taxonomy" id="723587"/>
    <lineage>
        <taxon>Bacteria</taxon>
        <taxon>environmental samples</taxon>
    </lineage>
</organism>